<dbReference type="NCBIfam" id="TIGR02675">
    <property type="entry name" value="tape_meas_nterm"/>
    <property type="match status" value="1"/>
</dbReference>
<proteinExistence type="predicted"/>
<feature type="non-terminal residue" evidence="2">
    <location>
        <position position="1"/>
    </location>
</feature>
<feature type="non-terminal residue" evidence="2">
    <location>
        <position position="155"/>
    </location>
</feature>
<organism evidence="2">
    <name type="scientific">uncultured Acinetobacter sp</name>
    <dbReference type="NCBI Taxonomy" id="165433"/>
    <lineage>
        <taxon>Bacteria</taxon>
        <taxon>Pseudomonadati</taxon>
        <taxon>Pseudomonadota</taxon>
        <taxon>Gammaproteobacteria</taxon>
        <taxon>Moraxellales</taxon>
        <taxon>Moraxellaceae</taxon>
        <taxon>Acinetobacter</taxon>
        <taxon>environmental samples</taxon>
    </lineage>
</organism>
<accession>A0A060C4A6</accession>
<dbReference type="InterPro" id="IPR013491">
    <property type="entry name" value="Tape_meas_N"/>
</dbReference>
<protein>
    <submittedName>
        <fullName evidence="2">CAZy families GH23 protein</fullName>
    </submittedName>
</protein>
<dbReference type="Pfam" id="PF20155">
    <property type="entry name" value="TMP_3"/>
    <property type="match status" value="1"/>
</dbReference>
<evidence type="ECO:0000313" key="2">
    <source>
        <dbReference type="EMBL" id="AIA87591.1"/>
    </source>
</evidence>
<dbReference type="AlphaFoldDB" id="A0A060C4A6"/>
<dbReference type="EMBL" id="KF120318">
    <property type="protein sequence ID" value="AIA87591.1"/>
    <property type="molecule type" value="Genomic_DNA"/>
</dbReference>
<name>A0A060C4A6_9GAMM</name>
<feature type="domain" description="Tape measure protein N-terminal" evidence="1">
    <location>
        <begin position="49"/>
        <end position="155"/>
    </location>
</feature>
<sequence length="155" mass="16330">RVPTACGGSSRACRQCDRVNDRAEYVRSGPWPGSAWRRHQCGGQNAGIRSSIALNTADAATADRSQRYLFASAQEAGQDYEATTGVFVAVARAREDLKLTNDQALVLSDTIGKLMAIGGGSAESQAAALTQFGQALSSGVLRGDELNSVLEQAPR</sequence>
<reference evidence="2" key="1">
    <citation type="journal article" date="2013" name="Environ. Microbiol.">
        <title>Seasonally variable intestinal metagenomes of the red palm weevil (Rhynchophorus ferrugineus).</title>
        <authorList>
            <person name="Jia S."/>
            <person name="Zhang X."/>
            <person name="Zhang G."/>
            <person name="Yin A."/>
            <person name="Zhang S."/>
            <person name="Li F."/>
            <person name="Wang L."/>
            <person name="Zhao D."/>
            <person name="Yun Q."/>
            <person name="Tala"/>
            <person name="Wang J."/>
            <person name="Sun G."/>
            <person name="Baabdullah M."/>
            <person name="Yu X."/>
            <person name="Hu S."/>
            <person name="Al-Mssallem I.S."/>
            <person name="Yu J."/>
        </authorList>
    </citation>
    <scope>NUCLEOTIDE SEQUENCE</scope>
</reference>
<evidence type="ECO:0000259" key="1">
    <source>
        <dbReference type="Pfam" id="PF20155"/>
    </source>
</evidence>